<comment type="caution">
    <text evidence="2">The sequence shown here is derived from an EMBL/GenBank/DDBJ whole genome shotgun (WGS) entry which is preliminary data.</text>
</comment>
<dbReference type="InterPro" id="IPR033390">
    <property type="entry name" value="Rv2179c-like"/>
</dbReference>
<dbReference type="RefSeq" id="WP_114488335.1">
    <property type="nucleotide sequence ID" value="NZ_QPIJ01000065.1"/>
</dbReference>
<evidence type="ECO:0000313" key="2">
    <source>
        <dbReference type="EMBL" id="RCV86448.1"/>
    </source>
</evidence>
<gene>
    <name evidence="2" type="ORF">DU506_18440</name>
</gene>
<dbReference type="InterPro" id="IPR012337">
    <property type="entry name" value="RNaseH-like_sf"/>
</dbReference>
<reference evidence="2 3" key="1">
    <citation type="submission" date="2018-07" db="EMBL/GenBank/DDBJ databases">
        <title>Halomonas rutogse sp. nov., isolated from Lake TangqianCo on Tibetan Plateau.</title>
        <authorList>
            <person name="Lu H."/>
            <person name="Xing P."/>
            <person name="Wu Q."/>
        </authorList>
    </citation>
    <scope>NUCLEOTIDE SEQUENCE [LARGE SCALE GENOMIC DNA]</scope>
    <source>
        <strain evidence="2 3">TQ8S</strain>
    </source>
</reference>
<sequence length="186" mass="21033">MTTQFFDLMIDTETAGLPPTGALMSIGAVFFDMKTQTLGPTFLRTVHLATSVRDGGTIDPSAFLWWLGQSDEARHGVRFNGQDIRKVLQDFSDWIKETCRHEDVRPWGNSNAFDLTIVGGAYKRADIKTPWYWTNERDFRTVRNMYSAIEYNPADKGTGAHNALADAQFQVEHLFKIANRNKKAPA</sequence>
<dbReference type="Gene3D" id="3.30.420.10">
    <property type="entry name" value="Ribonuclease H-like superfamily/Ribonuclease H"/>
    <property type="match status" value="1"/>
</dbReference>
<protein>
    <submittedName>
        <fullName evidence="2">3'-5' exoribonuclease</fullName>
    </submittedName>
</protein>
<name>A0A368TPG6_9GAMM</name>
<proteinExistence type="predicted"/>
<dbReference type="Pfam" id="PF16473">
    <property type="entry name" value="Rv2179c-like"/>
    <property type="match status" value="1"/>
</dbReference>
<evidence type="ECO:0000313" key="3">
    <source>
        <dbReference type="Proteomes" id="UP000253204"/>
    </source>
</evidence>
<accession>A0A368TPG6</accession>
<feature type="domain" description="3'-5' exoribonuclease Rv2179c-like" evidence="1">
    <location>
        <begin position="8"/>
        <end position="174"/>
    </location>
</feature>
<dbReference type="EMBL" id="QPIJ01000065">
    <property type="protein sequence ID" value="RCV86448.1"/>
    <property type="molecule type" value="Genomic_DNA"/>
</dbReference>
<dbReference type="GO" id="GO:0003676">
    <property type="term" value="F:nucleic acid binding"/>
    <property type="evidence" value="ECO:0007669"/>
    <property type="project" value="InterPro"/>
</dbReference>
<dbReference type="InterPro" id="IPR036397">
    <property type="entry name" value="RNaseH_sf"/>
</dbReference>
<dbReference type="AlphaFoldDB" id="A0A368TPG6"/>
<keyword evidence="3" id="KW-1185">Reference proteome</keyword>
<evidence type="ECO:0000259" key="1">
    <source>
        <dbReference type="Pfam" id="PF16473"/>
    </source>
</evidence>
<dbReference type="OrthoDB" id="256590at2"/>
<dbReference type="Proteomes" id="UP000253204">
    <property type="component" value="Unassembled WGS sequence"/>
</dbReference>
<dbReference type="SUPFAM" id="SSF53098">
    <property type="entry name" value="Ribonuclease H-like"/>
    <property type="match status" value="1"/>
</dbReference>
<organism evidence="2 3">
    <name type="scientific">Vreelandella rituensis</name>
    <dbReference type="NCBI Taxonomy" id="2282306"/>
    <lineage>
        <taxon>Bacteria</taxon>
        <taxon>Pseudomonadati</taxon>
        <taxon>Pseudomonadota</taxon>
        <taxon>Gammaproteobacteria</taxon>
        <taxon>Oceanospirillales</taxon>
        <taxon>Halomonadaceae</taxon>
        <taxon>Vreelandella</taxon>
    </lineage>
</organism>